<keyword evidence="2" id="KW-1185">Reference proteome</keyword>
<dbReference type="AlphaFoldDB" id="A0A2S0KNQ3"/>
<accession>A0A2S0KNQ3</accession>
<name>A0A2S0KNQ3_9FIRM</name>
<protein>
    <submittedName>
        <fullName evidence="1">Uncharacterized protein</fullName>
    </submittedName>
</protein>
<proteinExistence type="predicted"/>
<reference evidence="2" key="1">
    <citation type="submission" date="2018-02" db="EMBL/GenBank/DDBJ databases">
        <authorList>
            <person name="Holder M.E."/>
            <person name="Ajami N.J."/>
            <person name="Petrosino J.F."/>
        </authorList>
    </citation>
    <scope>NUCLEOTIDE SEQUENCE [LARGE SCALE GENOMIC DNA]</scope>
    <source>
        <strain evidence="2">CCUG 47711</strain>
    </source>
</reference>
<dbReference type="KEGG" id="fsa:C5Q98_05160"/>
<dbReference type="Proteomes" id="UP000237947">
    <property type="component" value="Chromosome"/>
</dbReference>
<sequence length="295" mass="34347">MKIKIRIIDQDLSYGESLATKLREYFQTIEVIAITIPLYIEESDELETIDLFSEDQYPSYKPENYYISIKSENPFRSELDNNSPTSSLSRFSPIKMFIKVIEAKILEISPNYFVSNLISTFLIEENSSILLQNIAKEISNVSKNKHKFILNLGPDNLFSKNKESMSLSISKMLLKISLRNFDVNELGQYIEISPLSPNLMRFTLTENHDDWIFASDSLVRETIELIRSWLDTNYKDNWELYLISINMPHKINLLLSSFSQNLRIYLADFQEADDKYVSELVANLPKNSTYEIKTK</sequence>
<dbReference type="RefSeq" id="WP_106012591.1">
    <property type="nucleotide sequence ID" value="NZ_CP027226.1"/>
</dbReference>
<dbReference type="EMBL" id="CP027226">
    <property type="protein sequence ID" value="AVM42637.1"/>
    <property type="molecule type" value="Genomic_DNA"/>
</dbReference>
<evidence type="ECO:0000313" key="1">
    <source>
        <dbReference type="EMBL" id="AVM42637.1"/>
    </source>
</evidence>
<organism evidence="1 2">
    <name type="scientific">Fastidiosipila sanguinis</name>
    <dbReference type="NCBI Taxonomy" id="236753"/>
    <lineage>
        <taxon>Bacteria</taxon>
        <taxon>Bacillati</taxon>
        <taxon>Bacillota</taxon>
        <taxon>Clostridia</taxon>
        <taxon>Eubacteriales</taxon>
        <taxon>Oscillospiraceae</taxon>
        <taxon>Fastidiosipila</taxon>
    </lineage>
</organism>
<gene>
    <name evidence="1" type="ORF">C5Q98_05160</name>
</gene>
<evidence type="ECO:0000313" key="2">
    <source>
        <dbReference type="Proteomes" id="UP000237947"/>
    </source>
</evidence>